<reference evidence="1 2" key="1">
    <citation type="submission" date="2016-04" db="EMBL/GenBank/DDBJ databases">
        <title>A degradative enzymes factory behind the ericoid mycorrhizal symbiosis.</title>
        <authorList>
            <consortium name="DOE Joint Genome Institute"/>
            <person name="Martino E."/>
            <person name="Morin E."/>
            <person name="Grelet G."/>
            <person name="Kuo A."/>
            <person name="Kohler A."/>
            <person name="Daghino S."/>
            <person name="Barry K."/>
            <person name="Choi C."/>
            <person name="Cichocki N."/>
            <person name="Clum A."/>
            <person name="Copeland A."/>
            <person name="Hainaut M."/>
            <person name="Haridas S."/>
            <person name="Labutti K."/>
            <person name="Lindquist E."/>
            <person name="Lipzen A."/>
            <person name="Khouja H.-R."/>
            <person name="Murat C."/>
            <person name="Ohm R."/>
            <person name="Olson A."/>
            <person name="Spatafora J."/>
            <person name="Veneault-Fourrey C."/>
            <person name="Henrissat B."/>
            <person name="Grigoriev I."/>
            <person name="Martin F."/>
            <person name="Perotto S."/>
        </authorList>
    </citation>
    <scope>NUCLEOTIDE SEQUENCE [LARGE SCALE GENOMIC DNA]</scope>
    <source>
        <strain evidence="1 2">E</strain>
    </source>
</reference>
<evidence type="ECO:0000313" key="2">
    <source>
        <dbReference type="Proteomes" id="UP000235371"/>
    </source>
</evidence>
<organism evidence="1 2">
    <name type="scientific">Hyaloscypha bicolor E</name>
    <dbReference type="NCBI Taxonomy" id="1095630"/>
    <lineage>
        <taxon>Eukaryota</taxon>
        <taxon>Fungi</taxon>
        <taxon>Dikarya</taxon>
        <taxon>Ascomycota</taxon>
        <taxon>Pezizomycotina</taxon>
        <taxon>Leotiomycetes</taxon>
        <taxon>Helotiales</taxon>
        <taxon>Hyaloscyphaceae</taxon>
        <taxon>Hyaloscypha</taxon>
        <taxon>Hyaloscypha bicolor</taxon>
    </lineage>
</organism>
<proteinExistence type="predicted"/>
<name>A0A2J6T0U9_9HELO</name>
<evidence type="ECO:0000313" key="1">
    <source>
        <dbReference type="EMBL" id="PMD56651.1"/>
    </source>
</evidence>
<dbReference type="Proteomes" id="UP000235371">
    <property type="component" value="Unassembled WGS sequence"/>
</dbReference>
<dbReference type="PANTHER" id="PTHR33112">
    <property type="entry name" value="DOMAIN PROTEIN, PUTATIVE-RELATED"/>
    <property type="match status" value="1"/>
</dbReference>
<dbReference type="InParanoid" id="A0A2J6T0U9"/>
<sequence>MQKMAECRSEECPEDTACQRNPCSLPSRVLDISKDGAGIERIALAVGNFEVYGSGSVSFPRLSSLWAESTLLEGAYSPLERRGWGFQERAFATSIIHIGHAGPFWECKSYSALLCASMSDRESLHPFLKCMVPQDYFGQPKCAWYIAVQYYTRRLLTFQEDRFPAIAGFASKCEEEGLTSGRYLAGLWEDDVLLGLTWTKGQNPKDEETRVPAVSDRAPSWSWASINREVIWVVAYRYQFLLRKIA</sequence>
<dbReference type="EMBL" id="KZ613848">
    <property type="protein sequence ID" value="PMD56651.1"/>
    <property type="molecule type" value="Genomic_DNA"/>
</dbReference>
<keyword evidence="2" id="KW-1185">Reference proteome</keyword>
<protein>
    <recommendedName>
        <fullName evidence="3">Heterokaryon incompatibility domain-containing protein</fullName>
    </recommendedName>
</protein>
<accession>A0A2J6T0U9</accession>
<dbReference type="AlphaFoldDB" id="A0A2J6T0U9"/>
<evidence type="ECO:0008006" key="3">
    <source>
        <dbReference type="Google" id="ProtNLM"/>
    </source>
</evidence>
<gene>
    <name evidence="1" type="ORF">K444DRAFT_633038</name>
</gene>
<dbReference type="STRING" id="1095630.A0A2J6T0U9"/>
<dbReference type="OrthoDB" id="3540829at2759"/>
<dbReference type="GeneID" id="36591637"/>
<dbReference type="PANTHER" id="PTHR33112:SF16">
    <property type="entry name" value="HETEROKARYON INCOMPATIBILITY DOMAIN-CONTAINING PROTEIN"/>
    <property type="match status" value="1"/>
</dbReference>
<dbReference type="RefSeq" id="XP_024733555.1">
    <property type="nucleotide sequence ID" value="XM_024883560.1"/>
</dbReference>